<keyword evidence="3" id="KW-0378">Hydrolase</keyword>
<evidence type="ECO:0000256" key="1">
    <source>
        <dbReference type="SAM" id="SignalP"/>
    </source>
</evidence>
<gene>
    <name evidence="3" type="ORF">LQ327_00925</name>
</gene>
<dbReference type="InterPro" id="IPR036514">
    <property type="entry name" value="SGNH_hydro_sf"/>
</dbReference>
<dbReference type="PANTHER" id="PTHR37981:SF1">
    <property type="entry name" value="SGNH HYDROLASE-TYPE ESTERASE DOMAIN-CONTAINING PROTEIN"/>
    <property type="match status" value="1"/>
</dbReference>
<proteinExistence type="predicted"/>
<name>A0ABS8P113_9PSEU</name>
<feature type="chain" id="PRO_5046112328" evidence="1">
    <location>
        <begin position="24"/>
        <end position="282"/>
    </location>
</feature>
<keyword evidence="4" id="KW-1185">Reference proteome</keyword>
<feature type="signal peptide" evidence="1">
    <location>
        <begin position="1"/>
        <end position="23"/>
    </location>
</feature>
<dbReference type="EMBL" id="JAJNDB010000001">
    <property type="protein sequence ID" value="MCD2191952.1"/>
    <property type="molecule type" value="Genomic_DNA"/>
</dbReference>
<organism evidence="3 4">
    <name type="scientific">Actinomycetospora endophytica</name>
    <dbReference type="NCBI Taxonomy" id="2291215"/>
    <lineage>
        <taxon>Bacteria</taxon>
        <taxon>Bacillati</taxon>
        <taxon>Actinomycetota</taxon>
        <taxon>Actinomycetes</taxon>
        <taxon>Pseudonocardiales</taxon>
        <taxon>Pseudonocardiaceae</taxon>
        <taxon>Actinomycetospora</taxon>
    </lineage>
</organism>
<dbReference type="InterPro" id="IPR013830">
    <property type="entry name" value="SGNH_hydro"/>
</dbReference>
<keyword evidence="1" id="KW-0732">Signal</keyword>
<evidence type="ECO:0000313" key="3">
    <source>
        <dbReference type="EMBL" id="MCD2191952.1"/>
    </source>
</evidence>
<evidence type="ECO:0000313" key="4">
    <source>
        <dbReference type="Proteomes" id="UP001199469"/>
    </source>
</evidence>
<dbReference type="InterPro" id="IPR037460">
    <property type="entry name" value="SEST-like"/>
</dbReference>
<protein>
    <submittedName>
        <fullName evidence="3">SGNH/GDSL hydrolase family protein</fullName>
    </submittedName>
</protein>
<feature type="domain" description="SGNH hydrolase-type esterase" evidence="2">
    <location>
        <begin position="33"/>
        <end position="269"/>
    </location>
</feature>
<dbReference type="CDD" id="cd01823">
    <property type="entry name" value="SEST_like"/>
    <property type="match status" value="1"/>
</dbReference>
<dbReference type="Pfam" id="PF13472">
    <property type="entry name" value="Lipase_GDSL_2"/>
    <property type="match status" value="1"/>
</dbReference>
<dbReference type="PANTHER" id="PTHR37981">
    <property type="entry name" value="LIPASE 2"/>
    <property type="match status" value="1"/>
</dbReference>
<reference evidence="3 4" key="1">
    <citation type="submission" date="2021-11" db="EMBL/GenBank/DDBJ databases">
        <title>Draft genome sequence of Actinomycetospora sp. SF1 isolated from the rhizosphere soil.</title>
        <authorList>
            <person name="Duangmal K."/>
            <person name="Chantavorakit T."/>
        </authorList>
    </citation>
    <scope>NUCLEOTIDE SEQUENCE [LARGE SCALE GENOMIC DNA]</scope>
    <source>
        <strain evidence="3 4">TBRC 5722</strain>
    </source>
</reference>
<evidence type="ECO:0000259" key="2">
    <source>
        <dbReference type="Pfam" id="PF13472"/>
    </source>
</evidence>
<dbReference type="SUPFAM" id="SSF52266">
    <property type="entry name" value="SGNH hydrolase"/>
    <property type="match status" value="1"/>
</dbReference>
<dbReference type="GO" id="GO:0016787">
    <property type="term" value="F:hydrolase activity"/>
    <property type="evidence" value="ECO:0007669"/>
    <property type="project" value="UniProtKB-KW"/>
</dbReference>
<dbReference type="Gene3D" id="3.40.50.1110">
    <property type="entry name" value="SGNH hydrolase"/>
    <property type="match status" value="1"/>
</dbReference>
<accession>A0ABS8P113</accession>
<dbReference type="Proteomes" id="UP001199469">
    <property type="component" value="Unassembled WGS sequence"/>
</dbReference>
<dbReference type="RefSeq" id="WP_230729644.1">
    <property type="nucleotide sequence ID" value="NZ_JAJNDB010000001.1"/>
</dbReference>
<comment type="caution">
    <text evidence="3">The sequence shown here is derived from an EMBL/GenBank/DDBJ whole genome shotgun (WGS) entry which is preliminary data.</text>
</comment>
<sequence>MTRAAVALLAVLGLAAAPAVAVANTGTLRYVNMGDSYSAGAGIVPPAPGAPPACAQSSLNWGHDLAAARGYQLTDVSCSGAETKDYTTSQYPGVAPQLNALSSTTRLVTMTIGGNDNGVFVGTIQKCGTAAARTAGQGSPCKDMYGNSFVDTINNSTYPNLVATLTKVRAKAPHARVAISGYLQILPPTTGCYPIMPIASGDVPYLDNIQATLNSAVKRAAARTGVTFIDVSTISAGHDACKPVGTRWVEPILGSTNFVPVHPNALGEKAMAGQAGTVLGLD</sequence>